<comment type="caution">
    <text evidence="1">The sequence shown here is derived from an EMBL/GenBank/DDBJ whole genome shotgun (WGS) entry which is preliminary data.</text>
</comment>
<keyword evidence="2" id="KW-1185">Reference proteome</keyword>
<dbReference type="AlphaFoldDB" id="A0A4Q9LMQ9"/>
<sequence>MSDSNRKFSQDPYSLTDVLQRESLSPLLFVLCMDPLSQIPRKKYTKETIQTDAESQTNNPIFLLSDLKLFGFDKIFEGDWLGNQQREDSTNALYCEDTVTFLIRKVSSDTFKEYKRKSLEEAQLTKLYNKIEKLKLHSKLYNARRNELVGVSDSSRWPKKGNIGPRNEAMFYYCHDRNLIREADERACRDKSEHQNKNDVKIRCNRSQIFISEKIKKMIPLIEVEIRNDEDSVNHLKTKNNTLYMLEGGTKFVEPTINLNEESDLEEKTGMLGKVYYDVSKYFKRKIVHSFAHFMGLAYRDHSEDILSGCTRLTAYLKAKLGTIVVIDELKESISSGKIIWQDKKCTKSQTQAFLNVAYMNSVEININRHKLT</sequence>
<protein>
    <submittedName>
        <fullName evidence="1">Uncharacterized protein</fullName>
    </submittedName>
</protein>
<dbReference type="EMBL" id="PITI01000130">
    <property type="protein sequence ID" value="TBU08510.1"/>
    <property type="molecule type" value="Genomic_DNA"/>
</dbReference>
<name>A0A4Q9LMQ9_9MICR</name>
<dbReference type="Proteomes" id="UP000291404">
    <property type="component" value="Unassembled WGS sequence"/>
</dbReference>
<dbReference type="VEuPathDB" id="MicrosporidiaDB:CWI39_2462p0010"/>
<proteinExistence type="predicted"/>
<reference evidence="1 2" key="1">
    <citation type="submission" date="2017-12" db="EMBL/GenBank/DDBJ databases">
        <authorList>
            <person name="Pombert J.-F."/>
            <person name="Haag K.L."/>
            <person name="Ebert D."/>
        </authorList>
    </citation>
    <scope>NUCLEOTIDE SEQUENCE [LARGE SCALE GENOMIC DNA]</scope>
    <source>
        <strain evidence="1">BE-OM-2</strain>
    </source>
</reference>
<accession>A0A4Q9LMQ9</accession>
<organism evidence="1 2">
    <name type="scientific">Hamiltosporidium magnivora</name>
    <dbReference type="NCBI Taxonomy" id="148818"/>
    <lineage>
        <taxon>Eukaryota</taxon>
        <taxon>Fungi</taxon>
        <taxon>Fungi incertae sedis</taxon>
        <taxon>Microsporidia</taxon>
        <taxon>Dubosqiidae</taxon>
        <taxon>Hamiltosporidium</taxon>
    </lineage>
</organism>
<evidence type="ECO:0000313" key="2">
    <source>
        <dbReference type="Proteomes" id="UP000291404"/>
    </source>
</evidence>
<dbReference type="VEuPathDB" id="MicrosporidiaDB:CWI36_0130p0020"/>
<gene>
    <name evidence="1" type="ORF">CWI36_0130p0020</name>
</gene>
<evidence type="ECO:0000313" key="1">
    <source>
        <dbReference type="EMBL" id="TBU08510.1"/>
    </source>
</evidence>